<reference evidence="1 2" key="2">
    <citation type="submission" date="2018-06" db="EMBL/GenBank/DDBJ databases">
        <title>Metagenomic assembly of (sub)arctic Cyanobacteria and their associated microbiome from non-axenic cultures.</title>
        <authorList>
            <person name="Baurain D."/>
        </authorList>
    </citation>
    <scope>NUCLEOTIDE SEQUENCE [LARGE SCALE GENOMIC DNA]</scope>
    <source>
        <strain evidence="1">ULC027bin1</strain>
    </source>
</reference>
<protein>
    <submittedName>
        <fullName evidence="1">Uncharacterized protein</fullName>
    </submittedName>
</protein>
<dbReference type="AlphaFoldDB" id="A0A2W4XF60"/>
<reference evidence="2" key="1">
    <citation type="submission" date="2018-04" db="EMBL/GenBank/DDBJ databases">
        <authorList>
            <person name="Cornet L."/>
        </authorList>
    </citation>
    <scope>NUCLEOTIDE SEQUENCE [LARGE SCALE GENOMIC DNA]</scope>
</reference>
<evidence type="ECO:0000313" key="2">
    <source>
        <dbReference type="Proteomes" id="UP000249794"/>
    </source>
</evidence>
<gene>
    <name evidence="1" type="ORF">DCF15_11315</name>
</gene>
<name>A0A2W4XF60_9CYAN</name>
<sequence length="110" mass="12493">MKYFFLADSWTTGRIWEFGGLWNDRARRRSPVIQKQTLCIQENGDILRLYAVEEAVLMVEVLPKAAAQSTIGQVVLKRLLTAEQAIEKLCQEETIFQAPERPAEAVISQA</sequence>
<accession>A0A2W4XF60</accession>
<dbReference type="EMBL" id="QBMP01000107">
    <property type="protein sequence ID" value="PZO54852.1"/>
    <property type="molecule type" value="Genomic_DNA"/>
</dbReference>
<comment type="caution">
    <text evidence="1">The sequence shown here is derived from an EMBL/GenBank/DDBJ whole genome shotgun (WGS) entry which is preliminary data.</text>
</comment>
<organism evidence="1 2">
    <name type="scientific">Phormidesmis priestleyi</name>
    <dbReference type="NCBI Taxonomy" id="268141"/>
    <lineage>
        <taxon>Bacteria</taxon>
        <taxon>Bacillati</taxon>
        <taxon>Cyanobacteriota</taxon>
        <taxon>Cyanophyceae</taxon>
        <taxon>Leptolyngbyales</taxon>
        <taxon>Leptolyngbyaceae</taxon>
        <taxon>Phormidesmis</taxon>
    </lineage>
</organism>
<evidence type="ECO:0000313" key="1">
    <source>
        <dbReference type="EMBL" id="PZO54852.1"/>
    </source>
</evidence>
<dbReference type="Proteomes" id="UP000249794">
    <property type="component" value="Unassembled WGS sequence"/>
</dbReference>
<proteinExistence type="predicted"/>